<proteinExistence type="predicted"/>
<protein>
    <submittedName>
        <fullName evidence="2">Uncharacterized protein</fullName>
    </submittedName>
</protein>
<dbReference type="RefSeq" id="XP_025342646.1">
    <property type="nucleotide sequence ID" value="XM_025484431.1"/>
</dbReference>
<evidence type="ECO:0000313" key="3">
    <source>
        <dbReference type="Proteomes" id="UP000244309"/>
    </source>
</evidence>
<name>A0A2V1AW18_9ASCO</name>
<feature type="region of interest" description="Disordered" evidence="1">
    <location>
        <begin position="1"/>
        <end position="24"/>
    </location>
</feature>
<keyword evidence="3" id="KW-1185">Reference proteome</keyword>
<dbReference type="VEuPathDB" id="FungiDB:CXQ85_000695"/>
<evidence type="ECO:0000313" key="2">
    <source>
        <dbReference type="EMBL" id="PVH21706.1"/>
    </source>
</evidence>
<organism evidence="2 3">
    <name type="scientific">Candidozyma haemuli</name>
    <dbReference type="NCBI Taxonomy" id="45357"/>
    <lineage>
        <taxon>Eukaryota</taxon>
        <taxon>Fungi</taxon>
        <taxon>Dikarya</taxon>
        <taxon>Ascomycota</taxon>
        <taxon>Saccharomycotina</taxon>
        <taxon>Pichiomycetes</taxon>
        <taxon>Metschnikowiaceae</taxon>
        <taxon>Candidozyma</taxon>
    </lineage>
</organism>
<evidence type="ECO:0000256" key="1">
    <source>
        <dbReference type="SAM" id="MobiDB-lite"/>
    </source>
</evidence>
<sequence>MADETPASTSGSPPQTNLPNPETENDTLLSLQTAKAELVQQRDTLLAKKSDLSAAIERLQSTWDSYQTQSRQYETKKKLEYYLHQNDHEQEKRLAAEDEVASFVLDNMHVLPSSDWSKRMDLVGRFYPHVRIHHTMSKNVHNEQDQLITEIQFRLSAHGLPTLHVLLYVRDEKVVKLDILQSKKASIVLHKISPSFGQTLALNYLPQGKVDLLVYGYHSLASMQEKRVSILSNLLHQYPTNRVRPGADWDTDPFDSLSALPYIEFEFVHSKTSEPYSVRLYWHLVLNEHSMGQVDSELEFATIQKNNQTVLDGASAAFLNLVPD</sequence>
<dbReference type="AlphaFoldDB" id="A0A2V1AW18"/>
<gene>
    <name evidence="2" type="ORF">CXQ85_000695</name>
</gene>
<dbReference type="GeneID" id="37006027"/>
<reference evidence="2 3" key="1">
    <citation type="submission" date="2017-12" db="EMBL/GenBank/DDBJ databases">
        <title>Genome Sequence of a Multidrug-Resistant Candida haemulonii Isolate from a Patient with Chronic Leg Ulcers in Israel.</title>
        <authorList>
            <person name="Chow N.A."/>
            <person name="Gade L."/>
            <person name="Batra D."/>
            <person name="Rowe L.A."/>
            <person name="Ben-Ami R."/>
            <person name="Loparev V.N."/>
            <person name="Litvintseva A.P."/>
        </authorList>
    </citation>
    <scope>NUCLEOTIDE SEQUENCE [LARGE SCALE GENOMIC DNA]</scope>
    <source>
        <strain evidence="2 3">B11899</strain>
    </source>
</reference>
<comment type="caution">
    <text evidence="2">The sequence shown here is derived from an EMBL/GenBank/DDBJ whole genome shotgun (WGS) entry which is preliminary data.</text>
</comment>
<accession>A0A2V1AW18</accession>
<dbReference type="Proteomes" id="UP000244309">
    <property type="component" value="Unassembled WGS sequence"/>
</dbReference>
<dbReference type="OrthoDB" id="4076147at2759"/>
<dbReference type="EMBL" id="PKFO01000005">
    <property type="protein sequence ID" value="PVH21706.1"/>
    <property type="molecule type" value="Genomic_DNA"/>
</dbReference>